<dbReference type="STRING" id="857342.A0A2T3B9K0"/>
<dbReference type="CDD" id="cd05259">
    <property type="entry name" value="PCBER_SDR_a"/>
    <property type="match status" value="1"/>
</dbReference>
<sequence>MSVIKNVVVIASTGNLGPPIVRALVAANFNVTALTRGSSAPFSSPVQVHKVDYESASSLAEVFKGQDAVVSPIATGGLGIQKKIIDAAVQAGVKRFIPSEFGIDTRNAEGGLGKILSAKQETREYLDKVSKENPGFTWTGISTSLFFDWGFKWGSLGFSLPNKTATIFDSGNEPFHATNLDTIGEAVTSVLSPAHFAATANRYLLISGVTTTQNAILSILEEATGEKFKVSHVSTEDSLKTADEKLAKGDFSAFGDYLKVRLFKDGKGAARTATAELANKELGLREDDVRETVRRVLKV</sequence>
<keyword evidence="5" id="KW-1185">Reference proteome</keyword>
<evidence type="ECO:0000256" key="1">
    <source>
        <dbReference type="ARBA" id="ARBA00022857"/>
    </source>
</evidence>
<dbReference type="GeneID" id="36571397"/>
<dbReference type="InterPro" id="IPR008030">
    <property type="entry name" value="NmrA-like"/>
</dbReference>
<dbReference type="InParanoid" id="A0A2T3B9K0"/>
<protein>
    <recommendedName>
        <fullName evidence="3">NmrA-like domain-containing protein</fullName>
    </recommendedName>
</protein>
<keyword evidence="1" id="KW-0521">NADP</keyword>
<dbReference type="RefSeq" id="XP_024723600.1">
    <property type="nucleotide sequence ID" value="XM_024863316.1"/>
</dbReference>
<dbReference type="Gene3D" id="3.40.50.720">
    <property type="entry name" value="NAD(P)-binding Rossmann-like Domain"/>
    <property type="match status" value="1"/>
</dbReference>
<evidence type="ECO:0000259" key="3">
    <source>
        <dbReference type="Pfam" id="PF05368"/>
    </source>
</evidence>
<evidence type="ECO:0000313" key="5">
    <source>
        <dbReference type="Proteomes" id="UP000241818"/>
    </source>
</evidence>
<dbReference type="Pfam" id="PF05368">
    <property type="entry name" value="NmrA"/>
    <property type="match status" value="1"/>
</dbReference>
<evidence type="ECO:0000313" key="4">
    <source>
        <dbReference type="EMBL" id="PSS25001.1"/>
    </source>
</evidence>
<proteinExistence type="predicted"/>
<dbReference type="GO" id="GO:0016491">
    <property type="term" value="F:oxidoreductase activity"/>
    <property type="evidence" value="ECO:0007669"/>
    <property type="project" value="UniProtKB-KW"/>
</dbReference>
<dbReference type="AlphaFoldDB" id="A0A2T3B9K0"/>
<reference evidence="4 5" key="1">
    <citation type="journal article" date="2018" name="New Phytol.">
        <title>Comparative genomics and transcriptomics depict ericoid mycorrhizal fungi as versatile saprotrophs and plant mutualists.</title>
        <authorList>
            <person name="Martino E."/>
            <person name="Morin E."/>
            <person name="Grelet G.A."/>
            <person name="Kuo A."/>
            <person name="Kohler A."/>
            <person name="Daghino S."/>
            <person name="Barry K.W."/>
            <person name="Cichocki N."/>
            <person name="Clum A."/>
            <person name="Dockter R.B."/>
            <person name="Hainaut M."/>
            <person name="Kuo R.C."/>
            <person name="LaButti K."/>
            <person name="Lindahl B.D."/>
            <person name="Lindquist E.A."/>
            <person name="Lipzen A."/>
            <person name="Khouja H.R."/>
            <person name="Magnuson J."/>
            <person name="Murat C."/>
            <person name="Ohm R.A."/>
            <person name="Singer S.W."/>
            <person name="Spatafora J.W."/>
            <person name="Wang M."/>
            <person name="Veneault-Fourrey C."/>
            <person name="Henrissat B."/>
            <person name="Grigoriev I.V."/>
            <person name="Martin F.M."/>
            <person name="Perotto S."/>
        </authorList>
    </citation>
    <scope>NUCLEOTIDE SEQUENCE [LARGE SCALE GENOMIC DNA]</scope>
    <source>
        <strain evidence="4 5">ATCC 22711</strain>
    </source>
</reference>
<evidence type="ECO:0000256" key="2">
    <source>
        <dbReference type="ARBA" id="ARBA00023002"/>
    </source>
</evidence>
<dbReference type="InterPro" id="IPR036291">
    <property type="entry name" value="NAD(P)-bd_dom_sf"/>
</dbReference>
<feature type="domain" description="NmrA-like" evidence="3">
    <location>
        <begin position="5"/>
        <end position="243"/>
    </location>
</feature>
<dbReference type="OrthoDB" id="9984533at2759"/>
<dbReference type="SUPFAM" id="SSF51735">
    <property type="entry name" value="NAD(P)-binding Rossmann-fold domains"/>
    <property type="match status" value="1"/>
</dbReference>
<dbReference type="InterPro" id="IPR045312">
    <property type="entry name" value="PCBER-like"/>
</dbReference>
<dbReference type="InterPro" id="IPR051609">
    <property type="entry name" value="NmrA/Isoflavone_reductase-like"/>
</dbReference>
<name>A0A2T3B9K0_AMORE</name>
<accession>A0A2T3B9K0</accession>
<dbReference type="Proteomes" id="UP000241818">
    <property type="component" value="Unassembled WGS sequence"/>
</dbReference>
<dbReference type="PANTHER" id="PTHR47706:SF9">
    <property type="entry name" value="NMRA-LIKE DOMAIN-CONTAINING PROTEIN-RELATED"/>
    <property type="match status" value="1"/>
</dbReference>
<gene>
    <name evidence="4" type="ORF">M430DRAFT_15752</name>
</gene>
<organism evidence="4 5">
    <name type="scientific">Amorphotheca resinae ATCC 22711</name>
    <dbReference type="NCBI Taxonomy" id="857342"/>
    <lineage>
        <taxon>Eukaryota</taxon>
        <taxon>Fungi</taxon>
        <taxon>Dikarya</taxon>
        <taxon>Ascomycota</taxon>
        <taxon>Pezizomycotina</taxon>
        <taxon>Leotiomycetes</taxon>
        <taxon>Helotiales</taxon>
        <taxon>Amorphothecaceae</taxon>
        <taxon>Amorphotheca</taxon>
    </lineage>
</organism>
<dbReference type="PANTHER" id="PTHR47706">
    <property type="entry name" value="NMRA-LIKE FAMILY PROTEIN"/>
    <property type="match status" value="1"/>
</dbReference>
<dbReference type="EMBL" id="KZ679007">
    <property type="protein sequence ID" value="PSS25001.1"/>
    <property type="molecule type" value="Genomic_DNA"/>
</dbReference>
<keyword evidence="2" id="KW-0560">Oxidoreductase</keyword>
<dbReference type="Gene3D" id="3.90.25.10">
    <property type="entry name" value="UDP-galactose 4-epimerase, domain 1"/>
    <property type="match status" value="1"/>
</dbReference>